<dbReference type="PROSITE" id="PS51257">
    <property type="entry name" value="PROKAR_LIPOPROTEIN"/>
    <property type="match status" value="1"/>
</dbReference>
<accession>A0A9X2LPC3</accession>
<evidence type="ECO:0000313" key="2">
    <source>
        <dbReference type="EMBL" id="MCQ8773210.1"/>
    </source>
</evidence>
<dbReference type="AlphaFoldDB" id="A0A9X2LPC3"/>
<dbReference type="Gene3D" id="2.50.20.20">
    <property type="match status" value="1"/>
</dbReference>
<sequence length="323" mass="33907">MHESTWKRLGLSVTAVALLAGVTACGGDKKDDRGASGASTKAEKPTAGGVATEAVNAAFKKTQSVKSAKFKMTMKMPGLGDQPLTLESSGVMGWDPSVVDQRTTGAGLPAKDGAPAEARSITIGSVTYTDVGPEAAAKNDGKRWLKIDVAELAKESGGDSKALQQLMGGGQGQSQDPAKQMALLKESPNVKLVGEETVGGTQARHYKGTLTADEAVKSNKSLEGLDEKDRQQLLDSIKQAGITQYDMDVWVNSDDLPVKLVMKMDTAKGRMEITQNLSDFGAKADVQAPPAEQTVDLLEKLKKMKESGDIPSPSTGDTPSLSS</sequence>
<comment type="caution">
    <text evidence="2">The sequence shown here is derived from an EMBL/GenBank/DDBJ whole genome shotgun (WGS) entry which is preliminary data.</text>
</comment>
<feature type="region of interest" description="Disordered" evidence="1">
    <location>
        <begin position="27"/>
        <end position="46"/>
    </location>
</feature>
<evidence type="ECO:0000256" key="1">
    <source>
        <dbReference type="SAM" id="MobiDB-lite"/>
    </source>
</evidence>
<feature type="region of interest" description="Disordered" evidence="1">
    <location>
        <begin position="302"/>
        <end position="323"/>
    </location>
</feature>
<feature type="compositionally biased region" description="Polar residues" evidence="1">
    <location>
        <begin position="312"/>
        <end position="323"/>
    </location>
</feature>
<dbReference type="InterPro" id="IPR029046">
    <property type="entry name" value="LolA/LolB/LppX"/>
</dbReference>
<dbReference type="EMBL" id="JANIID010000028">
    <property type="protein sequence ID" value="MCQ8773210.1"/>
    <property type="molecule type" value="Genomic_DNA"/>
</dbReference>
<gene>
    <name evidence="2" type="ORF">NQU55_26120</name>
</gene>
<dbReference type="SUPFAM" id="SSF89392">
    <property type="entry name" value="Prokaryotic lipoproteins and lipoprotein localization factors"/>
    <property type="match status" value="1"/>
</dbReference>
<evidence type="ECO:0008006" key="4">
    <source>
        <dbReference type="Google" id="ProtNLM"/>
    </source>
</evidence>
<organism evidence="2 3">
    <name type="scientific">Streptomyces telluris</name>
    <dbReference type="NCBI Taxonomy" id="2720021"/>
    <lineage>
        <taxon>Bacteria</taxon>
        <taxon>Bacillati</taxon>
        <taxon>Actinomycetota</taxon>
        <taxon>Actinomycetes</taxon>
        <taxon>Kitasatosporales</taxon>
        <taxon>Streptomycetaceae</taxon>
        <taxon>Streptomyces</taxon>
    </lineage>
</organism>
<proteinExistence type="predicted"/>
<dbReference type="RefSeq" id="WP_168095257.1">
    <property type="nucleotide sequence ID" value="NZ_JAATER010000381.1"/>
</dbReference>
<name>A0A9X2LPC3_9ACTN</name>
<reference evidence="2" key="1">
    <citation type="submission" date="2022-06" db="EMBL/GenBank/DDBJ databases">
        <title>WGS of actinobacteria.</title>
        <authorList>
            <person name="Thawai C."/>
        </authorList>
    </citation>
    <scope>NUCLEOTIDE SEQUENCE</scope>
    <source>
        <strain evidence="2">AA8</strain>
    </source>
</reference>
<protein>
    <recommendedName>
        <fullName evidence="4">Lipoprotein</fullName>
    </recommendedName>
</protein>
<keyword evidence="3" id="KW-1185">Reference proteome</keyword>
<dbReference type="Proteomes" id="UP001142374">
    <property type="component" value="Unassembled WGS sequence"/>
</dbReference>
<evidence type="ECO:0000313" key="3">
    <source>
        <dbReference type="Proteomes" id="UP001142374"/>
    </source>
</evidence>